<proteinExistence type="inferred from homology"/>
<comment type="caution">
    <text evidence="5">The sequence shown here is derived from an EMBL/GenBank/DDBJ whole genome shotgun (WGS) entry which is preliminary data.</text>
</comment>
<dbReference type="Gene3D" id="2.40.100.10">
    <property type="entry name" value="Cyclophilin-like"/>
    <property type="match status" value="1"/>
</dbReference>
<evidence type="ECO:0000256" key="2">
    <source>
        <dbReference type="ARBA" id="ARBA00023235"/>
    </source>
</evidence>
<organism evidence="5 6">
    <name type="scientific">Chitinimonas viridis</name>
    <dbReference type="NCBI Taxonomy" id="664880"/>
    <lineage>
        <taxon>Bacteria</taxon>
        <taxon>Pseudomonadati</taxon>
        <taxon>Pseudomonadota</taxon>
        <taxon>Betaproteobacteria</taxon>
        <taxon>Neisseriales</taxon>
        <taxon>Chitinibacteraceae</taxon>
        <taxon>Chitinimonas</taxon>
    </lineage>
</organism>
<dbReference type="RefSeq" id="WP_290333176.1">
    <property type="nucleotide sequence ID" value="NZ_JAUFPU010000018.1"/>
</dbReference>
<dbReference type="InterPro" id="IPR029000">
    <property type="entry name" value="Cyclophilin-like_dom_sf"/>
</dbReference>
<reference evidence="5" key="2">
    <citation type="submission" date="2023-06" db="EMBL/GenBank/DDBJ databases">
        <authorList>
            <person name="Lucena T."/>
            <person name="Sun Q."/>
        </authorList>
    </citation>
    <scope>NUCLEOTIDE SEQUENCE</scope>
    <source>
        <strain evidence="5">CECT 7703</strain>
    </source>
</reference>
<name>A0ABT8B6J8_9NEIS</name>
<keyword evidence="6" id="KW-1185">Reference proteome</keyword>
<gene>
    <name evidence="5" type="ORF">QWZ03_13385</name>
</gene>
<evidence type="ECO:0000313" key="5">
    <source>
        <dbReference type="EMBL" id="MDN3577761.1"/>
    </source>
</evidence>
<comment type="function">
    <text evidence="3">PPIases accelerate the folding of proteins. It catalyzes the cis-trans isomerization of proline imidic peptide bonds in oligopeptides.</text>
</comment>
<dbReference type="EC" id="5.2.1.8" evidence="3"/>
<sequence length="286" mass="30820">MFLSRFQSLYAVTLALLLATPLASQATTVRLETSLGPVDIELYDAEAPKTVTNFLGYVKRGDYNSSFMHRSVPGFVVQGGGFAWRNSSNSVDAIPTQPAVVNEFSTARLNKRGTVAMAKLDGQANSATSQWFVNLADNPSLDSQNGGFTVFGKVKDSSMAVIDAMAKLQRVNAGSPFNELPITSMPSGYLGRSNLVMVNRAAVYDANYDADRVFDYLEATYPQYLGTVKSTSASAAGYYLRYYPGKEAYIGTANGTLYYLVPSISPNVESLGSMADWIKAVAAAGY</sequence>
<comment type="catalytic activity">
    <reaction evidence="3">
        <text>[protein]-peptidylproline (omega=180) = [protein]-peptidylproline (omega=0)</text>
        <dbReference type="Rhea" id="RHEA:16237"/>
        <dbReference type="Rhea" id="RHEA-COMP:10747"/>
        <dbReference type="Rhea" id="RHEA-COMP:10748"/>
        <dbReference type="ChEBI" id="CHEBI:83833"/>
        <dbReference type="ChEBI" id="CHEBI:83834"/>
        <dbReference type="EC" id="5.2.1.8"/>
    </reaction>
</comment>
<comment type="similarity">
    <text evidence="3">Belongs to the cyclophilin-type PPIase family.</text>
</comment>
<evidence type="ECO:0000256" key="1">
    <source>
        <dbReference type="ARBA" id="ARBA00023110"/>
    </source>
</evidence>
<accession>A0ABT8B6J8</accession>
<reference evidence="5" key="1">
    <citation type="journal article" date="2014" name="Int. J. Syst. Evol. Microbiol.">
        <title>Complete genome of a new Firmicutes species belonging to the dominant human colonic microbiota ('Ruminococcus bicirculans') reveals two chromosomes and a selective capacity to utilize plant glucans.</title>
        <authorList>
            <consortium name="NISC Comparative Sequencing Program"/>
            <person name="Wegmann U."/>
            <person name="Louis P."/>
            <person name="Goesmann A."/>
            <person name="Henrissat B."/>
            <person name="Duncan S.H."/>
            <person name="Flint H.J."/>
        </authorList>
    </citation>
    <scope>NUCLEOTIDE SEQUENCE</scope>
    <source>
        <strain evidence="5">CECT 7703</strain>
    </source>
</reference>
<feature type="signal peptide" evidence="3">
    <location>
        <begin position="1"/>
        <end position="26"/>
    </location>
</feature>
<dbReference type="Pfam" id="PF00160">
    <property type="entry name" value="Pro_isomerase"/>
    <property type="match status" value="1"/>
</dbReference>
<dbReference type="InterPro" id="IPR002130">
    <property type="entry name" value="Cyclophilin-type_PPIase_dom"/>
</dbReference>
<dbReference type="GO" id="GO:0003755">
    <property type="term" value="F:peptidyl-prolyl cis-trans isomerase activity"/>
    <property type="evidence" value="ECO:0007669"/>
    <property type="project" value="UniProtKB-EC"/>
</dbReference>
<dbReference type="EMBL" id="JAUFPU010000018">
    <property type="protein sequence ID" value="MDN3577761.1"/>
    <property type="molecule type" value="Genomic_DNA"/>
</dbReference>
<feature type="chain" id="PRO_5045007858" description="Peptidyl-prolyl cis-trans isomerase" evidence="3">
    <location>
        <begin position="27"/>
        <end position="286"/>
    </location>
</feature>
<dbReference type="PANTHER" id="PTHR43246">
    <property type="entry name" value="PEPTIDYL-PROLYL CIS-TRANS ISOMERASE CYP38, CHLOROPLASTIC"/>
    <property type="match status" value="1"/>
</dbReference>
<dbReference type="Proteomes" id="UP001180081">
    <property type="component" value="Unassembled WGS sequence"/>
</dbReference>
<dbReference type="PROSITE" id="PS50072">
    <property type="entry name" value="CSA_PPIASE_2"/>
    <property type="match status" value="1"/>
</dbReference>
<evidence type="ECO:0000259" key="4">
    <source>
        <dbReference type="PROSITE" id="PS50072"/>
    </source>
</evidence>
<keyword evidence="3" id="KW-0732">Signal</keyword>
<dbReference type="PRINTS" id="PR00153">
    <property type="entry name" value="CSAPPISMRASE"/>
</dbReference>
<keyword evidence="2 3" id="KW-0413">Isomerase</keyword>
<evidence type="ECO:0000313" key="6">
    <source>
        <dbReference type="Proteomes" id="UP001180081"/>
    </source>
</evidence>
<evidence type="ECO:0000256" key="3">
    <source>
        <dbReference type="RuleBase" id="RU363019"/>
    </source>
</evidence>
<feature type="domain" description="PPIase cyclophilin-type" evidence="4">
    <location>
        <begin position="32"/>
        <end position="187"/>
    </location>
</feature>
<dbReference type="SUPFAM" id="SSF50891">
    <property type="entry name" value="Cyclophilin-like"/>
    <property type="match status" value="1"/>
</dbReference>
<protein>
    <recommendedName>
        <fullName evidence="3">Peptidyl-prolyl cis-trans isomerase</fullName>
        <shortName evidence="3">PPIase</shortName>
        <ecNumber evidence="3">5.2.1.8</ecNumber>
    </recommendedName>
</protein>
<keyword evidence="1 3" id="KW-0697">Rotamase</keyword>
<dbReference type="InterPro" id="IPR044665">
    <property type="entry name" value="E_coli_cyclophilin_A-like"/>
</dbReference>